<accession>A0A640UMB9</accession>
<gene>
    <name evidence="2" type="ORF">Stube_18460</name>
</gene>
<reference evidence="2 3" key="1">
    <citation type="submission" date="2019-12" db="EMBL/GenBank/DDBJ databases">
        <title>Whole genome shotgun sequence of Streptomyces tubercidicus NBRC 13090.</title>
        <authorList>
            <person name="Ichikawa N."/>
            <person name="Kimura A."/>
            <person name="Kitahashi Y."/>
            <person name="Komaki H."/>
            <person name="Tamura T."/>
        </authorList>
    </citation>
    <scope>NUCLEOTIDE SEQUENCE [LARGE SCALE GENOMIC DNA]</scope>
    <source>
        <strain evidence="2 3">NBRC 13090</strain>
    </source>
</reference>
<sequence>MTRPTQEASTPTKAAVNSRARTGRANGHRRNSERMVECWGKSVGSVRFVICAVSAITRERKGRH</sequence>
<evidence type="ECO:0000313" key="2">
    <source>
        <dbReference type="EMBL" id="GFE37173.1"/>
    </source>
</evidence>
<evidence type="ECO:0000256" key="1">
    <source>
        <dbReference type="SAM" id="MobiDB-lite"/>
    </source>
</evidence>
<dbReference type="EMBL" id="BLIR01000001">
    <property type="protein sequence ID" value="GFE37173.1"/>
    <property type="molecule type" value="Genomic_DNA"/>
</dbReference>
<protein>
    <submittedName>
        <fullName evidence="2">Uncharacterized protein</fullName>
    </submittedName>
</protein>
<dbReference type="Proteomes" id="UP000431826">
    <property type="component" value="Unassembled WGS sequence"/>
</dbReference>
<feature type="region of interest" description="Disordered" evidence="1">
    <location>
        <begin position="1"/>
        <end position="33"/>
    </location>
</feature>
<comment type="caution">
    <text evidence="2">The sequence shown here is derived from an EMBL/GenBank/DDBJ whole genome shotgun (WGS) entry which is preliminary data.</text>
</comment>
<keyword evidence="3" id="KW-1185">Reference proteome</keyword>
<dbReference type="AlphaFoldDB" id="A0A640UMB9"/>
<evidence type="ECO:0000313" key="3">
    <source>
        <dbReference type="Proteomes" id="UP000431826"/>
    </source>
</evidence>
<feature type="compositionally biased region" description="Polar residues" evidence="1">
    <location>
        <begin position="1"/>
        <end position="12"/>
    </location>
</feature>
<proteinExistence type="predicted"/>
<name>A0A640UMB9_9ACTN</name>
<organism evidence="2 3">
    <name type="scientific">Streptomyces tubercidicus</name>
    <dbReference type="NCBI Taxonomy" id="47759"/>
    <lineage>
        <taxon>Bacteria</taxon>
        <taxon>Bacillati</taxon>
        <taxon>Actinomycetota</taxon>
        <taxon>Actinomycetes</taxon>
        <taxon>Kitasatosporales</taxon>
        <taxon>Streptomycetaceae</taxon>
        <taxon>Streptomyces</taxon>
    </lineage>
</organism>